<keyword evidence="4" id="KW-0378">Hydrolase</keyword>
<evidence type="ECO:0000256" key="6">
    <source>
        <dbReference type="ARBA" id="ARBA00023211"/>
    </source>
</evidence>
<comment type="cofactor">
    <cofactor evidence="1">
        <name>Mn(2+)</name>
        <dbReference type="ChEBI" id="CHEBI:29035"/>
    </cofactor>
</comment>
<keyword evidence="9" id="KW-1185">Reference proteome</keyword>
<dbReference type="CDD" id="cd03426">
    <property type="entry name" value="NUDIX_CoAse_Nudt7"/>
    <property type="match status" value="1"/>
</dbReference>
<dbReference type="Gene3D" id="3.90.79.10">
    <property type="entry name" value="Nucleoside Triphosphate Pyrophosphohydrolase"/>
    <property type="match status" value="1"/>
</dbReference>
<protein>
    <submittedName>
        <fullName evidence="8">Coenzyme A pyrophosphatase</fullName>
    </submittedName>
</protein>
<dbReference type="Pfam" id="PF00293">
    <property type="entry name" value="NUDIX"/>
    <property type="match status" value="1"/>
</dbReference>
<dbReference type="PROSITE" id="PS51462">
    <property type="entry name" value="NUDIX"/>
    <property type="match status" value="1"/>
</dbReference>
<evidence type="ECO:0000259" key="7">
    <source>
        <dbReference type="PROSITE" id="PS51462"/>
    </source>
</evidence>
<comment type="cofactor">
    <cofactor evidence="2">
        <name>Mg(2+)</name>
        <dbReference type="ChEBI" id="CHEBI:18420"/>
    </cofactor>
</comment>
<dbReference type="InterPro" id="IPR015797">
    <property type="entry name" value="NUDIX_hydrolase-like_dom_sf"/>
</dbReference>
<evidence type="ECO:0000256" key="3">
    <source>
        <dbReference type="ARBA" id="ARBA00022723"/>
    </source>
</evidence>
<keyword evidence="6" id="KW-0464">Manganese</keyword>
<dbReference type="Proteomes" id="UP000597444">
    <property type="component" value="Unassembled WGS sequence"/>
</dbReference>
<evidence type="ECO:0000313" key="9">
    <source>
        <dbReference type="Proteomes" id="UP000597444"/>
    </source>
</evidence>
<sequence>MEVDTTATILRTLRERLAPVERADVLIDTVEGERPHARKAAVLLPLFVQNGKLSLLFIRRASTLRAHSGEMAFPGGSRDATDASPVMTALREAYEEIGLETARVEVLGLLPPVFTVVSNFIITPVVAYLPWGPGELRLQRSEVTEVILASLSELADPLIARREQWTRGGVTRTVYFYDYGSHCIWGATGRMLNALLGLL</sequence>
<keyword evidence="3" id="KW-0479">Metal-binding</keyword>
<gene>
    <name evidence="8" type="ORF">KSF_055990</name>
</gene>
<evidence type="ECO:0000256" key="5">
    <source>
        <dbReference type="ARBA" id="ARBA00022842"/>
    </source>
</evidence>
<proteinExistence type="predicted"/>
<dbReference type="PANTHER" id="PTHR12992:SF11">
    <property type="entry name" value="MITOCHONDRIAL COENZYME A DIPHOSPHATASE NUDT8"/>
    <property type="match status" value="1"/>
</dbReference>
<evidence type="ECO:0000256" key="4">
    <source>
        <dbReference type="ARBA" id="ARBA00022801"/>
    </source>
</evidence>
<dbReference type="InterPro" id="IPR000086">
    <property type="entry name" value="NUDIX_hydrolase_dom"/>
</dbReference>
<evidence type="ECO:0000256" key="1">
    <source>
        <dbReference type="ARBA" id="ARBA00001936"/>
    </source>
</evidence>
<organism evidence="8 9">
    <name type="scientific">Reticulibacter mediterranei</name>
    <dbReference type="NCBI Taxonomy" id="2778369"/>
    <lineage>
        <taxon>Bacteria</taxon>
        <taxon>Bacillati</taxon>
        <taxon>Chloroflexota</taxon>
        <taxon>Ktedonobacteria</taxon>
        <taxon>Ktedonobacterales</taxon>
        <taxon>Reticulibacteraceae</taxon>
        <taxon>Reticulibacter</taxon>
    </lineage>
</organism>
<dbReference type="GO" id="GO:0046872">
    <property type="term" value="F:metal ion binding"/>
    <property type="evidence" value="ECO:0007669"/>
    <property type="project" value="UniProtKB-KW"/>
</dbReference>
<keyword evidence="5" id="KW-0460">Magnesium</keyword>
<dbReference type="AlphaFoldDB" id="A0A8J3ISR8"/>
<accession>A0A8J3ISR8</accession>
<feature type="domain" description="Nudix hydrolase" evidence="7">
    <location>
        <begin position="37"/>
        <end position="171"/>
    </location>
</feature>
<dbReference type="SUPFAM" id="SSF55811">
    <property type="entry name" value="Nudix"/>
    <property type="match status" value="1"/>
</dbReference>
<name>A0A8J3ISR8_9CHLR</name>
<dbReference type="PANTHER" id="PTHR12992">
    <property type="entry name" value="NUDIX HYDROLASE"/>
    <property type="match status" value="1"/>
</dbReference>
<dbReference type="GO" id="GO:0010945">
    <property type="term" value="F:coenzyme A diphosphatase activity"/>
    <property type="evidence" value="ECO:0007669"/>
    <property type="project" value="InterPro"/>
</dbReference>
<comment type="caution">
    <text evidence="8">The sequence shown here is derived from an EMBL/GenBank/DDBJ whole genome shotgun (WGS) entry which is preliminary data.</text>
</comment>
<reference evidence="8" key="1">
    <citation type="submission" date="2020-10" db="EMBL/GenBank/DDBJ databases">
        <title>Taxonomic study of unclassified bacteria belonging to the class Ktedonobacteria.</title>
        <authorList>
            <person name="Yabe S."/>
            <person name="Wang C.M."/>
            <person name="Zheng Y."/>
            <person name="Sakai Y."/>
            <person name="Cavaletti L."/>
            <person name="Monciardini P."/>
            <person name="Donadio S."/>
        </authorList>
    </citation>
    <scope>NUCLEOTIDE SEQUENCE</scope>
    <source>
        <strain evidence="8">ID150040</strain>
    </source>
</reference>
<dbReference type="InterPro" id="IPR045121">
    <property type="entry name" value="CoAse"/>
</dbReference>
<evidence type="ECO:0000313" key="8">
    <source>
        <dbReference type="EMBL" id="GHO95551.1"/>
    </source>
</evidence>
<dbReference type="EMBL" id="BNJK01000001">
    <property type="protein sequence ID" value="GHO95551.1"/>
    <property type="molecule type" value="Genomic_DNA"/>
</dbReference>
<evidence type="ECO:0000256" key="2">
    <source>
        <dbReference type="ARBA" id="ARBA00001946"/>
    </source>
</evidence>